<sequence length="286" mass="31652">MPSACPWKTAWRPNVAIESPRPAPSAYGLPRDGQTVFRWEHPPQQPTLELERLQRKKSLAAAFRVFAWLGFDMGGAGHITVRDPEHRDHFWVNPVGVYFGHLRVSDLLRVDPHGTIVEGEGALNLAAFAIHAALHEARPDVVAAAHAHSLHGKAWSSLGRLLDPLTQDACAFYEKHALFDNFSGVVLESSEGERIARTLGQHKALILQNHGLLTVGETVEAAVWRFIAMDNAAHAQLLAEAAGTPRPIPPEVARHTARQVGTEFGGWFSFQPYWDRVLRSEPDAFL</sequence>
<dbReference type="InterPro" id="IPR001303">
    <property type="entry name" value="Aldolase_II/adducin_N"/>
</dbReference>
<dbReference type="InterPro" id="IPR051017">
    <property type="entry name" value="Aldolase-II_Adducin_sf"/>
</dbReference>
<feature type="domain" description="Class II aldolase/adducin N-terminal" evidence="2">
    <location>
        <begin position="57"/>
        <end position="237"/>
    </location>
</feature>
<name>A0A7Y7Y3Y0_9PSED</name>
<dbReference type="AlphaFoldDB" id="A0A7Y7Y3Y0"/>
<dbReference type="InterPro" id="IPR036409">
    <property type="entry name" value="Aldolase_II/adducin_N_sf"/>
</dbReference>
<accession>A0A7Y7Y3Y0</accession>
<evidence type="ECO:0000313" key="4">
    <source>
        <dbReference type="Proteomes" id="UP000517547"/>
    </source>
</evidence>
<dbReference type="PANTHER" id="PTHR10672:SF3">
    <property type="entry name" value="PROTEIN HU-LI TAI SHAO"/>
    <property type="match status" value="1"/>
</dbReference>
<dbReference type="FunFam" id="3.40.225.10:FF:000009">
    <property type="entry name" value="Class II aldolase/adducin N-terminal"/>
    <property type="match status" value="1"/>
</dbReference>
<dbReference type="SUPFAM" id="SSF53639">
    <property type="entry name" value="AraD/HMP-PK domain-like"/>
    <property type="match status" value="1"/>
</dbReference>
<dbReference type="GO" id="GO:0051015">
    <property type="term" value="F:actin filament binding"/>
    <property type="evidence" value="ECO:0007669"/>
    <property type="project" value="TreeGrafter"/>
</dbReference>
<dbReference type="NCBIfam" id="NF004855">
    <property type="entry name" value="PRK06208.1"/>
    <property type="match status" value="1"/>
</dbReference>
<dbReference type="Pfam" id="PF00596">
    <property type="entry name" value="Aldolase_II"/>
    <property type="match status" value="1"/>
</dbReference>
<dbReference type="GO" id="GO:0005856">
    <property type="term" value="C:cytoskeleton"/>
    <property type="evidence" value="ECO:0007669"/>
    <property type="project" value="TreeGrafter"/>
</dbReference>
<dbReference type="GO" id="GO:0005996">
    <property type="term" value="P:monosaccharide metabolic process"/>
    <property type="evidence" value="ECO:0007669"/>
    <property type="project" value="UniProtKB-ARBA"/>
</dbReference>
<dbReference type="Gene3D" id="3.40.225.10">
    <property type="entry name" value="Class II aldolase/adducin N-terminal domain"/>
    <property type="match status" value="1"/>
</dbReference>
<organism evidence="3 4">
    <name type="scientific">Pseudomonas gingeri</name>
    <dbReference type="NCBI Taxonomy" id="117681"/>
    <lineage>
        <taxon>Bacteria</taxon>
        <taxon>Pseudomonadati</taxon>
        <taxon>Pseudomonadota</taxon>
        <taxon>Gammaproteobacteria</taxon>
        <taxon>Pseudomonadales</taxon>
        <taxon>Pseudomonadaceae</taxon>
        <taxon>Pseudomonas</taxon>
    </lineage>
</organism>
<dbReference type="Proteomes" id="UP000517547">
    <property type="component" value="Unassembled WGS sequence"/>
</dbReference>
<dbReference type="PANTHER" id="PTHR10672">
    <property type="entry name" value="ADDUCIN"/>
    <property type="match status" value="1"/>
</dbReference>
<comment type="caution">
    <text evidence="3">The sequence shown here is derived from an EMBL/GenBank/DDBJ whole genome shotgun (WGS) entry which is preliminary data.</text>
</comment>
<protein>
    <submittedName>
        <fullName evidence="3">Class II aldolase/adducin family protein</fullName>
    </submittedName>
</protein>
<dbReference type="EMBL" id="JACAQE010000008">
    <property type="protein sequence ID" value="NWC16658.1"/>
    <property type="molecule type" value="Genomic_DNA"/>
</dbReference>
<evidence type="ECO:0000256" key="1">
    <source>
        <dbReference type="ARBA" id="ARBA00037961"/>
    </source>
</evidence>
<evidence type="ECO:0000313" key="3">
    <source>
        <dbReference type="EMBL" id="NWC16658.1"/>
    </source>
</evidence>
<dbReference type="SMART" id="SM01007">
    <property type="entry name" value="Aldolase_II"/>
    <property type="match status" value="1"/>
</dbReference>
<comment type="similarity">
    <text evidence="1">Belongs to the aldolase class II family.</text>
</comment>
<proteinExistence type="inferred from homology"/>
<reference evidence="3 4" key="1">
    <citation type="submission" date="2020-04" db="EMBL/GenBank/DDBJ databases">
        <title>Molecular characterization of pseudomonads from Agaricus bisporus reveal novel blotch 2 pathogens in Western Europe.</title>
        <authorList>
            <person name="Taparia T."/>
            <person name="Krijger M."/>
            <person name="Haynes E."/>
            <person name="Elpinstone J.G."/>
            <person name="Noble R."/>
            <person name="Van Der Wolf J."/>
        </authorList>
    </citation>
    <scope>NUCLEOTIDE SEQUENCE [LARGE SCALE GENOMIC DNA]</scope>
    <source>
        <strain evidence="3 4">IPO3738</strain>
    </source>
</reference>
<evidence type="ECO:0000259" key="2">
    <source>
        <dbReference type="SMART" id="SM01007"/>
    </source>
</evidence>
<gene>
    <name evidence="3" type="ORF">HX845_23580</name>
</gene>